<keyword evidence="6" id="KW-0862">Zinc</keyword>
<keyword evidence="4" id="KW-0479">Metal-binding</keyword>
<comment type="similarity">
    <text evidence="2">Belongs to the peptidase M20A family.</text>
</comment>
<dbReference type="PROSITE" id="PS00758">
    <property type="entry name" value="ARGE_DAPE_CPG2_1"/>
    <property type="match status" value="1"/>
</dbReference>
<protein>
    <submittedName>
        <fullName evidence="9">Sapep family Mn(2+)-dependent dipeptidase</fullName>
        <ecNumber evidence="9">3.4.13.-</ecNumber>
    </submittedName>
</protein>
<dbReference type="GO" id="GO:0006508">
    <property type="term" value="P:proteolysis"/>
    <property type="evidence" value="ECO:0007669"/>
    <property type="project" value="UniProtKB-KW"/>
</dbReference>
<dbReference type="Gene3D" id="3.40.630.10">
    <property type="entry name" value="Zn peptidases"/>
    <property type="match status" value="2"/>
</dbReference>
<gene>
    <name evidence="9" type="ORF">H9L01_03340</name>
</gene>
<dbReference type="AlphaFoldDB" id="A0A7G9S0P2"/>
<evidence type="ECO:0000256" key="8">
    <source>
        <dbReference type="ARBA" id="ARBA00023049"/>
    </source>
</evidence>
<dbReference type="Pfam" id="PF01546">
    <property type="entry name" value="Peptidase_M20"/>
    <property type="match status" value="1"/>
</dbReference>
<dbReference type="GO" id="GO:0008777">
    <property type="term" value="F:acetylornithine deacetylase activity"/>
    <property type="evidence" value="ECO:0007669"/>
    <property type="project" value="TreeGrafter"/>
</dbReference>
<evidence type="ECO:0000256" key="1">
    <source>
        <dbReference type="ARBA" id="ARBA00001947"/>
    </source>
</evidence>
<dbReference type="SUPFAM" id="SSF53187">
    <property type="entry name" value="Zn-dependent exopeptidases"/>
    <property type="match status" value="1"/>
</dbReference>
<dbReference type="EMBL" id="CP060715">
    <property type="protein sequence ID" value="QNN61417.1"/>
    <property type="molecule type" value="Genomic_DNA"/>
</dbReference>
<reference evidence="9 10" key="1">
    <citation type="submission" date="2020-08" db="EMBL/GenBank/DDBJ databases">
        <title>Genome sequence of Erysipelothrix inopinata DSM 15511T.</title>
        <authorList>
            <person name="Hyun D.-W."/>
            <person name="Bae J.-W."/>
        </authorList>
    </citation>
    <scope>NUCLEOTIDE SEQUENCE [LARGE SCALE GENOMIC DNA]</scope>
    <source>
        <strain evidence="9 10">DSM 15511</strain>
    </source>
</reference>
<dbReference type="InterPro" id="IPR050072">
    <property type="entry name" value="Peptidase_M20A"/>
</dbReference>
<evidence type="ECO:0000256" key="7">
    <source>
        <dbReference type="ARBA" id="ARBA00022997"/>
    </source>
</evidence>
<dbReference type="GO" id="GO:0006526">
    <property type="term" value="P:L-arginine biosynthetic process"/>
    <property type="evidence" value="ECO:0007669"/>
    <property type="project" value="TreeGrafter"/>
</dbReference>
<keyword evidence="5 9" id="KW-0378">Hydrolase</keyword>
<evidence type="ECO:0000256" key="5">
    <source>
        <dbReference type="ARBA" id="ARBA00022801"/>
    </source>
</evidence>
<comment type="cofactor">
    <cofactor evidence="1">
        <name>Zn(2+)</name>
        <dbReference type="ChEBI" id="CHEBI:29105"/>
    </cofactor>
</comment>
<dbReference type="GO" id="GO:0008237">
    <property type="term" value="F:metallopeptidase activity"/>
    <property type="evidence" value="ECO:0007669"/>
    <property type="project" value="UniProtKB-KW"/>
</dbReference>
<evidence type="ECO:0000256" key="3">
    <source>
        <dbReference type="ARBA" id="ARBA00022670"/>
    </source>
</evidence>
<evidence type="ECO:0000256" key="2">
    <source>
        <dbReference type="ARBA" id="ARBA00006247"/>
    </source>
</evidence>
<keyword evidence="10" id="KW-1185">Reference proteome</keyword>
<evidence type="ECO:0000256" key="6">
    <source>
        <dbReference type="ARBA" id="ARBA00022833"/>
    </source>
</evidence>
<dbReference type="InterPro" id="IPR036264">
    <property type="entry name" value="Bact_exopeptidase_dim_dom"/>
</dbReference>
<dbReference type="InterPro" id="IPR002933">
    <property type="entry name" value="Peptidase_M20"/>
</dbReference>
<dbReference type="SUPFAM" id="SSF55031">
    <property type="entry name" value="Bacterial exopeptidase dimerisation domain"/>
    <property type="match status" value="1"/>
</dbReference>
<keyword evidence="7 9" id="KW-0224">Dipeptidase</keyword>
<dbReference type="PANTHER" id="PTHR43808:SF31">
    <property type="entry name" value="N-ACETYL-L-CITRULLINE DEACETYLASE"/>
    <property type="match status" value="1"/>
</dbReference>
<evidence type="ECO:0000256" key="4">
    <source>
        <dbReference type="ARBA" id="ARBA00022723"/>
    </source>
</evidence>
<proteinExistence type="inferred from homology"/>
<dbReference type="NCBIfam" id="TIGR01887">
    <property type="entry name" value="dipeptidaselike"/>
    <property type="match status" value="1"/>
</dbReference>
<dbReference type="RefSeq" id="WP_187534617.1">
    <property type="nucleotide sequence ID" value="NZ_CBCSHU010000006.1"/>
</dbReference>
<keyword evidence="3" id="KW-0645">Protease</keyword>
<accession>A0A7G9S0P2</accession>
<dbReference type="PANTHER" id="PTHR43808">
    <property type="entry name" value="ACETYLORNITHINE DEACETYLASE"/>
    <property type="match status" value="1"/>
</dbReference>
<dbReference type="InterPro" id="IPR010964">
    <property type="entry name" value="M20A_pepV-rel"/>
</dbReference>
<keyword evidence="8" id="KW-0482">Metalloprotease</keyword>
<dbReference type="KEGG" id="eio:H9L01_03340"/>
<dbReference type="InterPro" id="IPR001261">
    <property type="entry name" value="ArgE/DapE_CS"/>
</dbReference>
<dbReference type="EC" id="3.4.13.-" evidence="9"/>
<evidence type="ECO:0000313" key="10">
    <source>
        <dbReference type="Proteomes" id="UP000515928"/>
    </source>
</evidence>
<name>A0A7G9S0P2_9FIRM</name>
<dbReference type="GO" id="GO:0008270">
    <property type="term" value="F:zinc ion binding"/>
    <property type="evidence" value="ECO:0007669"/>
    <property type="project" value="InterPro"/>
</dbReference>
<evidence type="ECO:0000313" key="9">
    <source>
        <dbReference type="EMBL" id="QNN61417.1"/>
    </source>
</evidence>
<dbReference type="GO" id="GO:0016805">
    <property type="term" value="F:dipeptidase activity"/>
    <property type="evidence" value="ECO:0007669"/>
    <property type="project" value="UniProtKB-KW"/>
</dbReference>
<dbReference type="Proteomes" id="UP000515928">
    <property type="component" value="Chromosome"/>
</dbReference>
<organism evidence="9 10">
    <name type="scientific">Erysipelothrix inopinata</name>
    <dbReference type="NCBI Taxonomy" id="225084"/>
    <lineage>
        <taxon>Bacteria</taxon>
        <taxon>Bacillati</taxon>
        <taxon>Bacillota</taxon>
        <taxon>Erysipelotrichia</taxon>
        <taxon>Erysipelotrichales</taxon>
        <taxon>Erysipelotrichaceae</taxon>
        <taxon>Erysipelothrix</taxon>
    </lineage>
</organism>
<sequence length="369" mass="41293">MLDQIYAKMDELMPDLLKSIQRLVAIESVEGVHTEDAPYGEMPKKALLEVLAIAEELGFKTKNIDNIIGYAQYGEGDGDYIGIFGHVDVVPLGEGWSYPPLGGTIDKGRIWGRGVLDNKGPILTNLYALYALKELGVTFNKPVRIVFGTNEESGFGCVKHYLTKENPPVFGWTPDCKWPAVYGERGRALIQFVNHGSQEVFNDFVNEYILSSPNNGVKLGINVKDEDFGEMIMRGYKLGMSDDNLFFQISLSYPKVKTVDELIEMIRRVTPESIEVVCAHNWDPVFYDKESDEITLLTDAYEEVMGERLAPVTTTGGTYAKIIPNIIAFGPSFPGQKDIAHLPDEWMNLDDILNNGKIYSSALYKLRNL</sequence>